<dbReference type="InterPro" id="IPR002328">
    <property type="entry name" value="ADH_Zn_CS"/>
</dbReference>
<dbReference type="Pfam" id="PF00107">
    <property type="entry name" value="ADH_zinc_N"/>
    <property type="match status" value="1"/>
</dbReference>
<dbReference type="PANTHER" id="PTHR43401">
    <property type="entry name" value="L-THREONINE 3-DEHYDROGENASE"/>
    <property type="match status" value="1"/>
</dbReference>
<evidence type="ECO:0000259" key="5">
    <source>
        <dbReference type="Pfam" id="PF08240"/>
    </source>
</evidence>
<gene>
    <name evidence="6" type="ORF">S01H1_49323</name>
</gene>
<evidence type="ECO:0000313" key="6">
    <source>
        <dbReference type="EMBL" id="GAG21314.1"/>
    </source>
</evidence>
<name>X0VSA4_9ZZZZ</name>
<dbReference type="Gene3D" id="3.90.180.10">
    <property type="entry name" value="Medium-chain alcohol dehydrogenases, catalytic domain"/>
    <property type="match status" value="1"/>
</dbReference>
<dbReference type="InterPro" id="IPR013149">
    <property type="entry name" value="ADH-like_C"/>
</dbReference>
<dbReference type="AlphaFoldDB" id="X0VSA4"/>
<feature type="non-terminal residue" evidence="6">
    <location>
        <position position="261"/>
    </location>
</feature>
<sequence length="261" mass="28326">MKTLRGKGFMRVAMYYNNNDIRIEEMAVPHIGPGEFLMRVEASGICGSDVLEWYRVKKAPLVLGHEVAGDVVQIGEGVEKFKNGDRIVVSHHVPCNTCHYCLTGHHTACDTLRRTNFDPGGFSEYIRIPSINVDRGAFIIPKELTYEEATFHEPLGCVVRALRIAGLKPGQSVLVIGCGIAGLLNIHLARISGAGRILAVDPVPFRSKAAKKFGADEAISPSEDFGACLRHMTGGMLADLVLVCTGAKEAQIRALESVDRG</sequence>
<feature type="domain" description="Alcohol dehydrogenase-like C-terminal" evidence="4">
    <location>
        <begin position="182"/>
        <end position="260"/>
    </location>
</feature>
<dbReference type="SUPFAM" id="SSF50129">
    <property type="entry name" value="GroES-like"/>
    <property type="match status" value="1"/>
</dbReference>
<evidence type="ECO:0000259" key="4">
    <source>
        <dbReference type="Pfam" id="PF00107"/>
    </source>
</evidence>
<reference evidence="6" key="1">
    <citation type="journal article" date="2014" name="Front. Microbiol.">
        <title>High frequency of phylogenetically diverse reductive dehalogenase-homologous genes in deep subseafloor sedimentary metagenomes.</title>
        <authorList>
            <person name="Kawai M."/>
            <person name="Futagami T."/>
            <person name="Toyoda A."/>
            <person name="Takaki Y."/>
            <person name="Nishi S."/>
            <person name="Hori S."/>
            <person name="Arai W."/>
            <person name="Tsubouchi T."/>
            <person name="Morono Y."/>
            <person name="Uchiyama I."/>
            <person name="Ito T."/>
            <person name="Fujiyama A."/>
            <person name="Inagaki F."/>
            <person name="Takami H."/>
        </authorList>
    </citation>
    <scope>NUCLEOTIDE SEQUENCE</scope>
    <source>
        <strain evidence="6">Expedition CK06-06</strain>
    </source>
</reference>
<dbReference type="InterPro" id="IPR013154">
    <property type="entry name" value="ADH-like_N"/>
</dbReference>
<accession>X0VSA4</accession>
<dbReference type="PANTHER" id="PTHR43401:SF2">
    <property type="entry name" value="L-THREONINE 3-DEHYDROGENASE"/>
    <property type="match status" value="1"/>
</dbReference>
<dbReference type="InterPro" id="IPR050129">
    <property type="entry name" value="Zn_alcohol_dh"/>
</dbReference>
<protein>
    <recommendedName>
        <fullName evidence="7">Alcohol dehydrogenase</fullName>
    </recommendedName>
</protein>
<comment type="caution">
    <text evidence="6">The sequence shown here is derived from an EMBL/GenBank/DDBJ whole genome shotgun (WGS) entry which is preliminary data.</text>
</comment>
<dbReference type="InterPro" id="IPR036291">
    <property type="entry name" value="NAD(P)-bd_dom_sf"/>
</dbReference>
<organism evidence="6">
    <name type="scientific">marine sediment metagenome</name>
    <dbReference type="NCBI Taxonomy" id="412755"/>
    <lineage>
        <taxon>unclassified sequences</taxon>
        <taxon>metagenomes</taxon>
        <taxon>ecological metagenomes</taxon>
    </lineage>
</organism>
<dbReference type="EMBL" id="BARS01031718">
    <property type="protein sequence ID" value="GAG21314.1"/>
    <property type="molecule type" value="Genomic_DNA"/>
</dbReference>
<dbReference type="SUPFAM" id="SSF51735">
    <property type="entry name" value="NAD(P)-binding Rossmann-fold domains"/>
    <property type="match status" value="1"/>
</dbReference>
<proteinExistence type="predicted"/>
<keyword evidence="2" id="KW-0862">Zinc</keyword>
<dbReference type="GO" id="GO:0008270">
    <property type="term" value="F:zinc ion binding"/>
    <property type="evidence" value="ECO:0007669"/>
    <property type="project" value="InterPro"/>
</dbReference>
<dbReference type="Pfam" id="PF08240">
    <property type="entry name" value="ADH_N"/>
    <property type="match status" value="1"/>
</dbReference>
<evidence type="ECO:0000256" key="3">
    <source>
        <dbReference type="ARBA" id="ARBA00023002"/>
    </source>
</evidence>
<evidence type="ECO:0000256" key="1">
    <source>
        <dbReference type="ARBA" id="ARBA00022723"/>
    </source>
</evidence>
<dbReference type="InterPro" id="IPR011032">
    <property type="entry name" value="GroES-like_sf"/>
</dbReference>
<dbReference type="GO" id="GO:0016491">
    <property type="term" value="F:oxidoreductase activity"/>
    <property type="evidence" value="ECO:0007669"/>
    <property type="project" value="UniProtKB-KW"/>
</dbReference>
<feature type="domain" description="Alcohol dehydrogenase-like N-terminal" evidence="5">
    <location>
        <begin position="32"/>
        <end position="130"/>
    </location>
</feature>
<dbReference type="Gene3D" id="3.40.50.720">
    <property type="entry name" value="NAD(P)-binding Rossmann-like Domain"/>
    <property type="match status" value="1"/>
</dbReference>
<keyword evidence="3" id="KW-0560">Oxidoreductase</keyword>
<evidence type="ECO:0000256" key="2">
    <source>
        <dbReference type="ARBA" id="ARBA00022833"/>
    </source>
</evidence>
<keyword evidence="1" id="KW-0479">Metal-binding</keyword>
<evidence type="ECO:0008006" key="7">
    <source>
        <dbReference type="Google" id="ProtNLM"/>
    </source>
</evidence>
<dbReference type="PROSITE" id="PS00059">
    <property type="entry name" value="ADH_ZINC"/>
    <property type="match status" value="1"/>
</dbReference>